<evidence type="ECO:0000313" key="2">
    <source>
        <dbReference type="EMBL" id="MZR29659.1"/>
    </source>
</evidence>
<dbReference type="AlphaFoldDB" id="A0A6L8W4K9"/>
<dbReference type="EMBL" id="WTUW01000001">
    <property type="protein sequence ID" value="MZR29659.1"/>
    <property type="molecule type" value="Genomic_DNA"/>
</dbReference>
<feature type="region of interest" description="Disordered" evidence="1">
    <location>
        <begin position="1"/>
        <end position="23"/>
    </location>
</feature>
<organism evidence="2 3">
    <name type="scientific">Sneathiella litorea</name>
    <dbReference type="NCBI Taxonomy" id="2606216"/>
    <lineage>
        <taxon>Bacteria</taxon>
        <taxon>Pseudomonadati</taxon>
        <taxon>Pseudomonadota</taxon>
        <taxon>Alphaproteobacteria</taxon>
        <taxon>Sneathiellales</taxon>
        <taxon>Sneathiellaceae</taxon>
        <taxon>Sneathiella</taxon>
    </lineage>
</organism>
<accession>A0A6L8W4K9</accession>
<protein>
    <submittedName>
        <fullName evidence="2">Uncharacterized protein</fullName>
    </submittedName>
</protein>
<dbReference type="RefSeq" id="WP_161314113.1">
    <property type="nucleotide sequence ID" value="NZ_WTUW01000001.1"/>
</dbReference>
<reference evidence="2 3" key="1">
    <citation type="submission" date="2019-12" db="EMBL/GenBank/DDBJ databases">
        <title>Snethiella sp. nov. sp. isolated from sea sand.</title>
        <authorList>
            <person name="Kim J."/>
            <person name="Jeong S.E."/>
            <person name="Jung H.S."/>
            <person name="Jeon C.O."/>
        </authorList>
    </citation>
    <scope>NUCLEOTIDE SEQUENCE [LARGE SCALE GENOMIC DNA]</scope>
    <source>
        <strain evidence="2 3">DP05</strain>
    </source>
</reference>
<name>A0A6L8W4K9_9PROT</name>
<gene>
    <name evidence="2" type="ORF">GQE98_03325</name>
</gene>
<comment type="caution">
    <text evidence="2">The sequence shown here is derived from an EMBL/GenBank/DDBJ whole genome shotgun (WGS) entry which is preliminary data.</text>
</comment>
<evidence type="ECO:0000256" key="1">
    <source>
        <dbReference type="SAM" id="MobiDB-lite"/>
    </source>
</evidence>
<evidence type="ECO:0000313" key="3">
    <source>
        <dbReference type="Proteomes" id="UP000476030"/>
    </source>
</evidence>
<dbReference type="Proteomes" id="UP000476030">
    <property type="component" value="Unassembled WGS sequence"/>
</dbReference>
<sequence>MSILPKFDPFSELPNPGHSPAKVANPAKVWHETPQPDKRLATLAAIYSENTEPLDTGEIEKRATKITIVTPDNAEAKIIAWINSHPPGLPIVQNNCAECGEFTPVYDTGWVILGDGALIHYSGKHGKKCWKAWRRKRSNEAMSQSADG</sequence>
<keyword evidence="3" id="KW-1185">Reference proteome</keyword>
<proteinExistence type="predicted"/>